<dbReference type="PANTHER" id="PTHR33048:SF158">
    <property type="entry name" value="MEMBRANE PROTEIN PTH11-LIKE, PUTATIVE-RELATED"/>
    <property type="match status" value="1"/>
</dbReference>
<protein>
    <recommendedName>
        <fullName evidence="8">Rhodopsin domain-containing protein</fullName>
    </recommendedName>
</protein>
<dbReference type="OrthoDB" id="444631at2759"/>
<dbReference type="GO" id="GO:0016020">
    <property type="term" value="C:membrane"/>
    <property type="evidence" value="ECO:0007669"/>
    <property type="project" value="UniProtKB-SubCell"/>
</dbReference>
<feature type="region of interest" description="Disordered" evidence="6">
    <location>
        <begin position="179"/>
        <end position="230"/>
    </location>
</feature>
<feature type="transmembrane region" description="Helical" evidence="7">
    <location>
        <begin position="23"/>
        <end position="47"/>
    </location>
</feature>
<reference evidence="9" key="1">
    <citation type="journal article" date="2020" name="Stud. Mycol.">
        <title>101 Dothideomycetes genomes: a test case for predicting lifestyles and emergence of pathogens.</title>
        <authorList>
            <person name="Haridas S."/>
            <person name="Albert R."/>
            <person name="Binder M."/>
            <person name="Bloem J."/>
            <person name="Labutti K."/>
            <person name="Salamov A."/>
            <person name="Andreopoulos B."/>
            <person name="Baker S."/>
            <person name="Barry K."/>
            <person name="Bills G."/>
            <person name="Bluhm B."/>
            <person name="Cannon C."/>
            <person name="Castanera R."/>
            <person name="Culley D."/>
            <person name="Daum C."/>
            <person name="Ezra D."/>
            <person name="Gonzalez J."/>
            <person name="Henrissat B."/>
            <person name="Kuo A."/>
            <person name="Liang C."/>
            <person name="Lipzen A."/>
            <person name="Lutzoni F."/>
            <person name="Magnuson J."/>
            <person name="Mondo S."/>
            <person name="Nolan M."/>
            <person name="Ohm R."/>
            <person name="Pangilinan J."/>
            <person name="Park H.-J."/>
            <person name="Ramirez L."/>
            <person name="Alfaro M."/>
            <person name="Sun H."/>
            <person name="Tritt A."/>
            <person name="Yoshinaga Y."/>
            <person name="Zwiers L.-H."/>
            <person name="Turgeon B."/>
            <person name="Goodwin S."/>
            <person name="Spatafora J."/>
            <person name="Crous P."/>
            <person name="Grigoriev I."/>
        </authorList>
    </citation>
    <scope>NUCLEOTIDE SEQUENCE</scope>
    <source>
        <strain evidence="9">HMLAC05119</strain>
    </source>
</reference>
<dbReference type="Pfam" id="PF20684">
    <property type="entry name" value="Fung_rhodopsin"/>
    <property type="match status" value="1"/>
</dbReference>
<dbReference type="EMBL" id="ML979137">
    <property type="protein sequence ID" value="KAF1914727.1"/>
    <property type="molecule type" value="Genomic_DNA"/>
</dbReference>
<gene>
    <name evidence="9" type="ORF">BDU57DRAFT_531162</name>
</gene>
<comment type="subcellular location">
    <subcellularLocation>
        <location evidence="1">Membrane</location>
        <topology evidence="1">Multi-pass membrane protein</topology>
    </subcellularLocation>
</comment>
<evidence type="ECO:0000256" key="3">
    <source>
        <dbReference type="ARBA" id="ARBA00022989"/>
    </source>
</evidence>
<dbReference type="PANTHER" id="PTHR33048">
    <property type="entry name" value="PTH11-LIKE INTEGRAL MEMBRANE PROTEIN (AFU_ORTHOLOGUE AFUA_5G11245)"/>
    <property type="match status" value="1"/>
</dbReference>
<dbReference type="InterPro" id="IPR049326">
    <property type="entry name" value="Rhodopsin_dom_fungi"/>
</dbReference>
<keyword evidence="2 7" id="KW-0812">Transmembrane</keyword>
<feature type="domain" description="Rhodopsin" evidence="8">
    <location>
        <begin position="9"/>
        <end position="121"/>
    </location>
</feature>
<evidence type="ECO:0000313" key="9">
    <source>
        <dbReference type="EMBL" id="KAF1914727.1"/>
    </source>
</evidence>
<evidence type="ECO:0000256" key="6">
    <source>
        <dbReference type="SAM" id="MobiDB-lite"/>
    </source>
</evidence>
<dbReference type="AlphaFoldDB" id="A0A6A5QKX4"/>
<dbReference type="Proteomes" id="UP000800096">
    <property type="component" value="Unassembled WGS sequence"/>
</dbReference>
<evidence type="ECO:0000256" key="4">
    <source>
        <dbReference type="ARBA" id="ARBA00023136"/>
    </source>
</evidence>
<name>A0A6A5QKX4_AMPQU</name>
<dbReference type="InterPro" id="IPR052337">
    <property type="entry name" value="SAT4-like"/>
</dbReference>
<keyword evidence="10" id="KW-1185">Reference proteome</keyword>
<evidence type="ECO:0000256" key="2">
    <source>
        <dbReference type="ARBA" id="ARBA00022692"/>
    </source>
</evidence>
<proteinExistence type="inferred from homology"/>
<evidence type="ECO:0000256" key="1">
    <source>
        <dbReference type="ARBA" id="ARBA00004141"/>
    </source>
</evidence>
<keyword evidence="4 7" id="KW-0472">Membrane</keyword>
<evidence type="ECO:0000313" key="10">
    <source>
        <dbReference type="Proteomes" id="UP000800096"/>
    </source>
</evidence>
<feature type="compositionally biased region" description="Polar residues" evidence="6">
    <location>
        <begin position="179"/>
        <end position="191"/>
    </location>
</feature>
<organism evidence="9 10">
    <name type="scientific">Ampelomyces quisqualis</name>
    <name type="common">Powdery mildew agent</name>
    <dbReference type="NCBI Taxonomy" id="50730"/>
    <lineage>
        <taxon>Eukaryota</taxon>
        <taxon>Fungi</taxon>
        <taxon>Dikarya</taxon>
        <taxon>Ascomycota</taxon>
        <taxon>Pezizomycotina</taxon>
        <taxon>Dothideomycetes</taxon>
        <taxon>Pleosporomycetidae</taxon>
        <taxon>Pleosporales</taxon>
        <taxon>Pleosporineae</taxon>
        <taxon>Phaeosphaeriaceae</taxon>
        <taxon>Ampelomyces</taxon>
    </lineage>
</organism>
<feature type="compositionally biased region" description="Polar residues" evidence="6">
    <location>
        <begin position="211"/>
        <end position="230"/>
    </location>
</feature>
<feature type="transmembrane region" description="Helical" evidence="7">
    <location>
        <begin position="59"/>
        <end position="79"/>
    </location>
</feature>
<feature type="compositionally biased region" description="Basic and acidic residues" evidence="6">
    <location>
        <begin position="192"/>
        <end position="204"/>
    </location>
</feature>
<keyword evidence="3 7" id="KW-1133">Transmembrane helix</keyword>
<sequence>MPLYMGPLAWKSTSPTKTASGRLTTAVGVIKLVVDLIIFYIPIPVVVNLKLSTRKRMGVLTTFLTGSIAIVADIVDLFFRIEVSNGRRPFIYGIYVPLCSLVEAGISVIVASMPSAAKIWRRHIVGSGVYNILRSMFPESNTPAIHKLPSDLQLAKERAAKKRRVGLYSILTLMTTYHDTPPTLKTTQDQTNDARKSNEEHVVEELDATSEKPSASFDSSSRTPNNEDQC</sequence>
<accession>A0A6A5QKX4</accession>
<evidence type="ECO:0000259" key="8">
    <source>
        <dbReference type="Pfam" id="PF20684"/>
    </source>
</evidence>
<evidence type="ECO:0000256" key="5">
    <source>
        <dbReference type="ARBA" id="ARBA00038359"/>
    </source>
</evidence>
<comment type="similarity">
    <text evidence="5">Belongs to the SAT4 family.</text>
</comment>
<evidence type="ECO:0000256" key="7">
    <source>
        <dbReference type="SAM" id="Phobius"/>
    </source>
</evidence>
<feature type="transmembrane region" description="Helical" evidence="7">
    <location>
        <begin position="91"/>
        <end position="113"/>
    </location>
</feature>